<dbReference type="Gene3D" id="3.40.50.150">
    <property type="entry name" value="Vaccinia Virus protein VP39"/>
    <property type="match status" value="1"/>
</dbReference>
<evidence type="ECO:0000313" key="3">
    <source>
        <dbReference type="EMBL" id="CAD7703986.1"/>
    </source>
</evidence>
<dbReference type="AlphaFoldDB" id="A0A8S1JCW1"/>
<accession>A0A8S1JCW1</accession>
<protein>
    <recommendedName>
        <fullName evidence="2">Methyltransferase type 11 domain-containing protein</fullName>
    </recommendedName>
</protein>
<evidence type="ECO:0000313" key="4">
    <source>
        <dbReference type="Proteomes" id="UP000708148"/>
    </source>
</evidence>
<organism evidence="3 4">
    <name type="scientific">Ostreobium quekettii</name>
    <dbReference type="NCBI Taxonomy" id="121088"/>
    <lineage>
        <taxon>Eukaryota</taxon>
        <taxon>Viridiplantae</taxon>
        <taxon>Chlorophyta</taxon>
        <taxon>core chlorophytes</taxon>
        <taxon>Ulvophyceae</taxon>
        <taxon>TCBD clade</taxon>
        <taxon>Bryopsidales</taxon>
        <taxon>Ostreobineae</taxon>
        <taxon>Ostreobiaceae</taxon>
        <taxon>Ostreobium</taxon>
    </lineage>
</organism>
<dbReference type="SUPFAM" id="SSF53335">
    <property type="entry name" value="S-adenosyl-L-methionine-dependent methyltransferases"/>
    <property type="match status" value="1"/>
</dbReference>
<sequence length="308" mass="33319">MAGEAGGLLTWRPAPRPPKDYSGPLMAGTNVHALVCFTGAPPNPRILDSRHIARWQAPADRRSLPSSSDGMGCLRQLGSRELHNCQAAGHELMQIADGMSLAVPAAVGLAALIGGFFAYRAYLYGQMEYITASMLTNNVPKGARVVQVGGGTREVFYYPKGTIQINVVGEDINEGLISNAGVQAAIPVAPHKQPPTNLSFAAGSTMDAVVIFELLSGMEDVRSFFDEVNRVLKIGAPLIFVEKDSEPLRKVLEEASKLFTGLQWDMALEGQDPHVVGIAFKKDFEAVKMPEKRQNKVKQGKKGFQDQD</sequence>
<keyword evidence="4" id="KW-1185">Reference proteome</keyword>
<dbReference type="InterPro" id="IPR029063">
    <property type="entry name" value="SAM-dependent_MTases_sf"/>
</dbReference>
<proteinExistence type="predicted"/>
<dbReference type="EMBL" id="CAJHUC010002558">
    <property type="protein sequence ID" value="CAD7703986.1"/>
    <property type="molecule type" value="Genomic_DNA"/>
</dbReference>
<dbReference type="GO" id="GO:0008757">
    <property type="term" value="F:S-adenosylmethionine-dependent methyltransferase activity"/>
    <property type="evidence" value="ECO:0007669"/>
    <property type="project" value="InterPro"/>
</dbReference>
<reference evidence="3" key="1">
    <citation type="submission" date="2020-12" db="EMBL/GenBank/DDBJ databases">
        <authorList>
            <person name="Iha C."/>
        </authorList>
    </citation>
    <scope>NUCLEOTIDE SEQUENCE</scope>
</reference>
<dbReference type="Proteomes" id="UP000708148">
    <property type="component" value="Unassembled WGS sequence"/>
</dbReference>
<comment type="caution">
    <text evidence="3">The sequence shown here is derived from an EMBL/GenBank/DDBJ whole genome shotgun (WGS) entry which is preliminary data.</text>
</comment>
<feature type="domain" description="Methyltransferase type 11" evidence="2">
    <location>
        <begin position="147"/>
        <end position="240"/>
    </location>
</feature>
<dbReference type="Pfam" id="PF08241">
    <property type="entry name" value="Methyltransf_11"/>
    <property type="match status" value="1"/>
</dbReference>
<name>A0A8S1JCW1_9CHLO</name>
<dbReference type="OrthoDB" id="416496at2759"/>
<keyword evidence="1" id="KW-0472">Membrane</keyword>
<gene>
    <name evidence="3" type="ORF">OSTQU699_LOCUS9343</name>
</gene>
<feature type="transmembrane region" description="Helical" evidence="1">
    <location>
        <begin position="101"/>
        <end position="119"/>
    </location>
</feature>
<dbReference type="InterPro" id="IPR013216">
    <property type="entry name" value="Methyltransf_11"/>
</dbReference>
<evidence type="ECO:0000256" key="1">
    <source>
        <dbReference type="SAM" id="Phobius"/>
    </source>
</evidence>
<keyword evidence="1" id="KW-1133">Transmembrane helix</keyword>
<evidence type="ECO:0000259" key="2">
    <source>
        <dbReference type="Pfam" id="PF08241"/>
    </source>
</evidence>
<keyword evidence="1" id="KW-0812">Transmembrane</keyword>